<keyword evidence="4" id="KW-1185">Reference proteome</keyword>
<dbReference type="AlphaFoldDB" id="A0A2I0WY70"/>
<evidence type="ECO:0000313" key="3">
    <source>
        <dbReference type="EMBL" id="PKU80601.1"/>
    </source>
</evidence>
<keyword evidence="1" id="KW-0812">Transmembrane</keyword>
<dbReference type="SUPFAM" id="SSF52833">
    <property type="entry name" value="Thioredoxin-like"/>
    <property type="match status" value="1"/>
</dbReference>
<evidence type="ECO:0000256" key="2">
    <source>
        <dbReference type="SAM" id="SignalP"/>
    </source>
</evidence>
<organism evidence="3 4">
    <name type="scientific">Dendrobium catenatum</name>
    <dbReference type="NCBI Taxonomy" id="906689"/>
    <lineage>
        <taxon>Eukaryota</taxon>
        <taxon>Viridiplantae</taxon>
        <taxon>Streptophyta</taxon>
        <taxon>Embryophyta</taxon>
        <taxon>Tracheophyta</taxon>
        <taxon>Spermatophyta</taxon>
        <taxon>Magnoliopsida</taxon>
        <taxon>Liliopsida</taxon>
        <taxon>Asparagales</taxon>
        <taxon>Orchidaceae</taxon>
        <taxon>Epidendroideae</taxon>
        <taxon>Malaxideae</taxon>
        <taxon>Dendrobiinae</taxon>
        <taxon>Dendrobium</taxon>
    </lineage>
</organism>
<sequence length="244" mass="27164">MSASHFLVVFLLPFSFLALSLCSGFFAAPVTCPPSDVVEVVEAQRSRQCPLRIERSVSDEVNGGTLDREMIHAQDGTYYSAFFYASWRPFSQKCRSIFDTLGSIFPQIRHFAVEQYSAMPSVFSRYGIHGFPALVLTSRTASVRPYDGNLVMIMPGLVLSGQYTSLHFYLCFLAPFLLWLFGFPYCLLGFPASCLDFLLAFRFACCLLDFPYGLASFPVVGCSVFSLLIPMQGVLIWAEFGGSD</sequence>
<dbReference type="EMBL" id="KZ502327">
    <property type="protein sequence ID" value="PKU80601.1"/>
    <property type="molecule type" value="Genomic_DNA"/>
</dbReference>
<feature type="transmembrane region" description="Helical" evidence="1">
    <location>
        <begin position="218"/>
        <end position="238"/>
    </location>
</feature>
<gene>
    <name evidence="3" type="primary">APRL5</name>
    <name evidence="3" type="ORF">MA16_Dca011725</name>
</gene>
<feature type="signal peptide" evidence="2">
    <location>
        <begin position="1"/>
        <end position="22"/>
    </location>
</feature>
<keyword evidence="1" id="KW-1133">Transmembrane helix</keyword>
<dbReference type="InterPro" id="IPR036249">
    <property type="entry name" value="Thioredoxin-like_sf"/>
</dbReference>
<accession>A0A2I0WY70</accession>
<name>A0A2I0WY70_9ASPA</name>
<reference evidence="3 4" key="1">
    <citation type="journal article" date="2016" name="Sci. Rep.">
        <title>The Dendrobium catenatum Lindl. genome sequence provides insights into polysaccharide synthase, floral development and adaptive evolution.</title>
        <authorList>
            <person name="Zhang G.Q."/>
            <person name="Xu Q."/>
            <person name="Bian C."/>
            <person name="Tsai W.C."/>
            <person name="Yeh C.M."/>
            <person name="Liu K.W."/>
            <person name="Yoshida K."/>
            <person name="Zhang L.S."/>
            <person name="Chang S.B."/>
            <person name="Chen F."/>
            <person name="Shi Y."/>
            <person name="Su Y.Y."/>
            <person name="Zhang Y.Q."/>
            <person name="Chen L.J."/>
            <person name="Yin Y."/>
            <person name="Lin M."/>
            <person name="Huang H."/>
            <person name="Deng H."/>
            <person name="Wang Z.W."/>
            <person name="Zhu S.L."/>
            <person name="Zhao X."/>
            <person name="Deng C."/>
            <person name="Niu S.C."/>
            <person name="Huang J."/>
            <person name="Wang M."/>
            <person name="Liu G.H."/>
            <person name="Yang H.J."/>
            <person name="Xiao X.J."/>
            <person name="Hsiao Y.Y."/>
            <person name="Wu W.L."/>
            <person name="Chen Y.Y."/>
            <person name="Mitsuda N."/>
            <person name="Ohme-Takagi M."/>
            <person name="Luo Y.B."/>
            <person name="Van de Peer Y."/>
            <person name="Liu Z.J."/>
        </authorList>
    </citation>
    <scope>NUCLEOTIDE SEQUENCE [LARGE SCALE GENOMIC DNA]</scope>
    <source>
        <tissue evidence="3">The whole plant</tissue>
    </source>
</reference>
<proteinExistence type="predicted"/>
<dbReference type="InterPro" id="IPR044794">
    <property type="entry name" value="APRL5/7"/>
</dbReference>
<reference evidence="3 4" key="2">
    <citation type="journal article" date="2017" name="Nature">
        <title>The Apostasia genome and the evolution of orchids.</title>
        <authorList>
            <person name="Zhang G.Q."/>
            <person name="Liu K.W."/>
            <person name="Li Z."/>
            <person name="Lohaus R."/>
            <person name="Hsiao Y.Y."/>
            <person name="Niu S.C."/>
            <person name="Wang J.Y."/>
            <person name="Lin Y.C."/>
            <person name="Xu Q."/>
            <person name="Chen L.J."/>
            <person name="Yoshida K."/>
            <person name="Fujiwara S."/>
            <person name="Wang Z.W."/>
            <person name="Zhang Y.Q."/>
            <person name="Mitsuda N."/>
            <person name="Wang M."/>
            <person name="Liu G.H."/>
            <person name="Pecoraro L."/>
            <person name="Huang H.X."/>
            <person name="Xiao X.J."/>
            <person name="Lin M."/>
            <person name="Wu X.Y."/>
            <person name="Wu W.L."/>
            <person name="Chen Y.Y."/>
            <person name="Chang S.B."/>
            <person name="Sakamoto S."/>
            <person name="Ohme-Takagi M."/>
            <person name="Yagi M."/>
            <person name="Zeng S.J."/>
            <person name="Shen C.Y."/>
            <person name="Yeh C.M."/>
            <person name="Luo Y.B."/>
            <person name="Tsai W.C."/>
            <person name="Van de Peer Y."/>
            <person name="Liu Z.J."/>
        </authorList>
    </citation>
    <scope>NUCLEOTIDE SEQUENCE [LARGE SCALE GENOMIC DNA]</scope>
    <source>
        <tissue evidence="3">The whole plant</tissue>
    </source>
</reference>
<evidence type="ECO:0000313" key="4">
    <source>
        <dbReference type="Proteomes" id="UP000233837"/>
    </source>
</evidence>
<dbReference type="PANTHER" id="PTHR47126">
    <property type="entry name" value="5'-ADENYLYLSULFATE REDUCTASE-LIKE 7"/>
    <property type="match status" value="1"/>
</dbReference>
<keyword evidence="2" id="KW-0732">Signal</keyword>
<keyword evidence="1" id="KW-0472">Membrane</keyword>
<protein>
    <submittedName>
        <fullName evidence="3">5'-adenylylsulfate reductase-like 5</fullName>
    </submittedName>
</protein>
<feature type="chain" id="PRO_5014175117" evidence="2">
    <location>
        <begin position="23"/>
        <end position="244"/>
    </location>
</feature>
<evidence type="ECO:0000256" key="1">
    <source>
        <dbReference type="SAM" id="Phobius"/>
    </source>
</evidence>
<dbReference type="Proteomes" id="UP000233837">
    <property type="component" value="Unassembled WGS sequence"/>
</dbReference>
<dbReference type="PANTHER" id="PTHR47126:SF3">
    <property type="entry name" value="5'-ADENYLYLSULFATE REDUCTASE-LIKE 5"/>
    <property type="match status" value="1"/>
</dbReference>